<reference evidence="2" key="1">
    <citation type="submission" date="2020-05" db="EMBL/GenBank/DDBJ databases">
        <authorList>
            <person name="Chiriac C."/>
            <person name="Salcher M."/>
            <person name="Ghai R."/>
            <person name="Kavagutti S V."/>
        </authorList>
    </citation>
    <scope>NUCLEOTIDE SEQUENCE</scope>
</reference>
<accession>A0A6J7PT52</accession>
<feature type="compositionally biased region" description="Low complexity" evidence="1">
    <location>
        <begin position="123"/>
        <end position="132"/>
    </location>
</feature>
<gene>
    <name evidence="2" type="ORF">UFOPK3992_01107</name>
</gene>
<proteinExistence type="predicted"/>
<evidence type="ECO:0000256" key="1">
    <source>
        <dbReference type="SAM" id="MobiDB-lite"/>
    </source>
</evidence>
<organism evidence="2">
    <name type="scientific">freshwater metagenome</name>
    <dbReference type="NCBI Taxonomy" id="449393"/>
    <lineage>
        <taxon>unclassified sequences</taxon>
        <taxon>metagenomes</taxon>
        <taxon>ecological metagenomes</taxon>
    </lineage>
</organism>
<evidence type="ECO:0000313" key="2">
    <source>
        <dbReference type="EMBL" id="CAB5008577.1"/>
    </source>
</evidence>
<feature type="region of interest" description="Disordered" evidence="1">
    <location>
        <begin position="112"/>
        <end position="162"/>
    </location>
</feature>
<dbReference type="AlphaFoldDB" id="A0A6J7PT52"/>
<protein>
    <submittedName>
        <fullName evidence="2">Unannotated protein</fullName>
    </submittedName>
</protein>
<name>A0A6J7PT52_9ZZZZ</name>
<sequence length="201" mass="21114">MVYPARVRGSELVTTCRIRPGVPTTLVYEGAPVVGKGPGVSSSNSFESVSRKWRAARAGRPFARAASWARSRASVSEPAARSTRACSRARYGSSGVSLSNCAPAATVCSRAASSSTRRRIEDASSGAAPGPAESTRGLETRLNGWGRRASRSSLSRAGSERHRLTASLAATGVLCRARASRVRGVCRRATLRSPSVPVPRS</sequence>
<dbReference type="EMBL" id="CAFBOZ010000151">
    <property type="protein sequence ID" value="CAB5008577.1"/>
    <property type="molecule type" value="Genomic_DNA"/>
</dbReference>